<dbReference type="AlphaFoldDB" id="A0A8S1E558"/>
<reference evidence="1 2" key="1">
    <citation type="submission" date="2020-04" db="EMBL/GenBank/DDBJ databases">
        <authorList>
            <person name="Alioto T."/>
            <person name="Alioto T."/>
            <person name="Gomez Garrido J."/>
        </authorList>
    </citation>
    <scope>NUCLEOTIDE SEQUENCE [LARGE SCALE GENOMIC DNA]</scope>
</reference>
<dbReference type="EMBL" id="CADEPI010000812">
    <property type="protein sequence ID" value="CAB3388548.1"/>
    <property type="molecule type" value="Genomic_DNA"/>
</dbReference>
<name>A0A8S1E558_9INSE</name>
<accession>A0A8S1E558</accession>
<gene>
    <name evidence="1" type="ORF">CLODIP_2_CD12088</name>
</gene>
<sequence>MNGQPANFDTSYVETREFLTISFPPRSCIHQRRKKMLRGQLYGCTITNLKMSKINMFLSNLTLFVILIIPREEIVPLENHFNTQAGVASAKINCLEAELIEALI</sequence>
<dbReference type="Proteomes" id="UP000494165">
    <property type="component" value="Unassembled WGS sequence"/>
</dbReference>
<comment type="caution">
    <text evidence="1">The sequence shown here is derived from an EMBL/GenBank/DDBJ whole genome shotgun (WGS) entry which is preliminary data.</text>
</comment>
<evidence type="ECO:0000313" key="1">
    <source>
        <dbReference type="EMBL" id="CAB3388548.1"/>
    </source>
</evidence>
<proteinExistence type="predicted"/>
<evidence type="ECO:0000313" key="2">
    <source>
        <dbReference type="Proteomes" id="UP000494165"/>
    </source>
</evidence>
<organism evidence="1 2">
    <name type="scientific">Cloeon dipterum</name>
    <dbReference type="NCBI Taxonomy" id="197152"/>
    <lineage>
        <taxon>Eukaryota</taxon>
        <taxon>Metazoa</taxon>
        <taxon>Ecdysozoa</taxon>
        <taxon>Arthropoda</taxon>
        <taxon>Hexapoda</taxon>
        <taxon>Insecta</taxon>
        <taxon>Pterygota</taxon>
        <taxon>Palaeoptera</taxon>
        <taxon>Ephemeroptera</taxon>
        <taxon>Pisciforma</taxon>
        <taxon>Baetidae</taxon>
        <taxon>Cloeon</taxon>
    </lineage>
</organism>
<protein>
    <submittedName>
        <fullName evidence="1">Uncharacterized protein</fullName>
    </submittedName>
</protein>
<keyword evidence="2" id="KW-1185">Reference proteome</keyword>